<dbReference type="Gene3D" id="3.40.50.1820">
    <property type="entry name" value="alpha/beta hydrolase"/>
    <property type="match status" value="1"/>
</dbReference>
<reference evidence="3 4" key="2">
    <citation type="submission" date="2019-04" db="EMBL/GenBank/DDBJ databases">
        <title>The genome sequence of big-headed turtle.</title>
        <authorList>
            <person name="Gong S."/>
        </authorList>
    </citation>
    <scope>NUCLEOTIDE SEQUENCE [LARGE SCALE GENOMIC DNA]</scope>
    <source>
        <strain evidence="3">DO16091913</strain>
        <tissue evidence="3">Muscle</tissue>
    </source>
</reference>
<proteinExistence type="predicted"/>
<dbReference type="Proteomes" id="UP000297703">
    <property type="component" value="Unassembled WGS sequence"/>
</dbReference>
<dbReference type="InterPro" id="IPR001375">
    <property type="entry name" value="Peptidase_S9_cat"/>
</dbReference>
<evidence type="ECO:0000259" key="2">
    <source>
        <dbReference type="Pfam" id="PF00326"/>
    </source>
</evidence>
<dbReference type="SUPFAM" id="SSF53474">
    <property type="entry name" value="alpha/beta-Hydrolases"/>
    <property type="match status" value="1"/>
</dbReference>
<reference evidence="3 4" key="1">
    <citation type="submission" date="2019-04" db="EMBL/GenBank/DDBJ databases">
        <title>Draft genome of the big-headed turtle Platysternon megacephalum.</title>
        <authorList>
            <person name="Gong S."/>
        </authorList>
    </citation>
    <scope>NUCLEOTIDE SEQUENCE [LARGE SCALE GENOMIC DNA]</scope>
    <source>
        <strain evidence="3">DO16091913</strain>
        <tissue evidence="3">Muscle</tissue>
    </source>
</reference>
<gene>
    <name evidence="3" type="ORF">DR999_PMT23487</name>
</gene>
<evidence type="ECO:0000256" key="1">
    <source>
        <dbReference type="ARBA" id="ARBA00022801"/>
    </source>
</evidence>
<dbReference type="GO" id="GO:0006508">
    <property type="term" value="P:proteolysis"/>
    <property type="evidence" value="ECO:0007669"/>
    <property type="project" value="InterPro"/>
</dbReference>
<dbReference type="PANTHER" id="PTHR42776:SF27">
    <property type="entry name" value="DIPEPTIDYL PEPTIDASE FAMILY MEMBER 6"/>
    <property type="match status" value="1"/>
</dbReference>
<dbReference type="GO" id="GO:0004252">
    <property type="term" value="F:serine-type endopeptidase activity"/>
    <property type="evidence" value="ECO:0007669"/>
    <property type="project" value="TreeGrafter"/>
</dbReference>
<dbReference type="STRING" id="55544.A0A4D9DDD2"/>
<protein>
    <submittedName>
        <fullName evidence="3">Electron transfer flavoprotein subunit beta</fullName>
    </submittedName>
</protein>
<accession>A0A4D9DDD2</accession>
<dbReference type="OrthoDB" id="416344at2759"/>
<keyword evidence="1" id="KW-0378">Hydrolase</keyword>
<comment type="caution">
    <text evidence="3">The sequence shown here is derived from an EMBL/GenBank/DDBJ whole genome shotgun (WGS) entry which is preliminary data.</text>
</comment>
<dbReference type="Pfam" id="PF00326">
    <property type="entry name" value="Peptidase_S9"/>
    <property type="match status" value="1"/>
</dbReference>
<dbReference type="PANTHER" id="PTHR42776">
    <property type="entry name" value="SERINE PEPTIDASE S9 FAMILY MEMBER"/>
    <property type="match status" value="1"/>
</dbReference>
<organism evidence="3 4">
    <name type="scientific">Platysternon megacephalum</name>
    <name type="common">big-headed turtle</name>
    <dbReference type="NCBI Taxonomy" id="55544"/>
    <lineage>
        <taxon>Eukaryota</taxon>
        <taxon>Metazoa</taxon>
        <taxon>Chordata</taxon>
        <taxon>Craniata</taxon>
        <taxon>Vertebrata</taxon>
        <taxon>Euteleostomi</taxon>
        <taxon>Archelosauria</taxon>
        <taxon>Testudinata</taxon>
        <taxon>Testudines</taxon>
        <taxon>Cryptodira</taxon>
        <taxon>Durocryptodira</taxon>
        <taxon>Testudinoidea</taxon>
        <taxon>Platysternidae</taxon>
        <taxon>Platysternon</taxon>
    </lineage>
</organism>
<keyword evidence="4" id="KW-1185">Reference proteome</keyword>
<evidence type="ECO:0000313" key="4">
    <source>
        <dbReference type="Proteomes" id="UP000297703"/>
    </source>
</evidence>
<evidence type="ECO:0000313" key="3">
    <source>
        <dbReference type="EMBL" id="TFJ95098.1"/>
    </source>
</evidence>
<sequence>MDTWVGNPDTEHDWLMARSPISYVDHITAPLFVVQGANDPRVVKAESDQIVASIRARGGDVRYDVYDDEGHGFAKEHNLVTCNQDVVDYLTSKLAATAPQFANT</sequence>
<feature type="domain" description="Peptidase S9 prolyl oligopeptidase catalytic" evidence="2">
    <location>
        <begin position="6"/>
        <end position="95"/>
    </location>
</feature>
<dbReference type="InterPro" id="IPR029058">
    <property type="entry name" value="AB_hydrolase_fold"/>
</dbReference>
<dbReference type="AlphaFoldDB" id="A0A4D9DDD2"/>
<name>A0A4D9DDD2_9SAUR</name>
<dbReference type="EMBL" id="QXTE01014550">
    <property type="protein sequence ID" value="TFJ95098.1"/>
    <property type="molecule type" value="Genomic_DNA"/>
</dbReference>